<evidence type="ECO:0000313" key="2">
    <source>
        <dbReference type="Proteomes" id="UP001271249"/>
    </source>
</evidence>
<organism evidence="1 2">
    <name type="scientific">Mesorhizobium captivum</name>
    <dbReference type="NCBI Taxonomy" id="3072319"/>
    <lineage>
        <taxon>Bacteria</taxon>
        <taxon>Pseudomonadati</taxon>
        <taxon>Pseudomonadota</taxon>
        <taxon>Alphaproteobacteria</taxon>
        <taxon>Hyphomicrobiales</taxon>
        <taxon>Phyllobacteriaceae</taxon>
        <taxon>Mesorhizobium</taxon>
    </lineage>
</organism>
<keyword evidence="2" id="KW-1185">Reference proteome</keyword>
<sequence>MRHANLQRSSLRFDKLRATKFDATLLGSGKRSARAFRDRSSFVFGNGGSEEALAKALAILVSYIGRMPEIWRKSKIVITANGEMTIRCRQEDGRMGIQRYRVRQGVSEIWEDE</sequence>
<dbReference type="RefSeq" id="WP_320226683.1">
    <property type="nucleotide sequence ID" value="NZ_JAVIJC010000013.1"/>
</dbReference>
<reference evidence="1 2" key="1">
    <citation type="submission" date="2023-08" db="EMBL/GenBank/DDBJ databases">
        <title>Implementing the SeqCode for naming new Mesorhizobium species isolated from Vachellia karroo root nodules.</title>
        <authorList>
            <person name="Van Lill M."/>
        </authorList>
    </citation>
    <scope>NUCLEOTIDE SEQUENCE [LARGE SCALE GENOMIC DNA]</scope>
    <source>
        <strain evidence="1 2">VK22B</strain>
    </source>
</reference>
<dbReference type="EMBL" id="JAVIJC010000013">
    <property type="protein sequence ID" value="MDX8492702.1"/>
    <property type="molecule type" value="Genomic_DNA"/>
</dbReference>
<proteinExistence type="predicted"/>
<name>A0ABU4Z0D7_9HYPH</name>
<dbReference type="Proteomes" id="UP001271249">
    <property type="component" value="Unassembled WGS sequence"/>
</dbReference>
<comment type="caution">
    <text evidence="1">The sequence shown here is derived from an EMBL/GenBank/DDBJ whole genome shotgun (WGS) entry which is preliminary data.</text>
</comment>
<gene>
    <name evidence="1" type="ORF">RFN29_14075</name>
</gene>
<protein>
    <submittedName>
        <fullName evidence="1">Uncharacterized protein</fullName>
    </submittedName>
</protein>
<evidence type="ECO:0000313" key="1">
    <source>
        <dbReference type="EMBL" id="MDX8492702.1"/>
    </source>
</evidence>
<accession>A0ABU4Z0D7</accession>